<reference evidence="2 3" key="1">
    <citation type="submission" date="2014-06" db="EMBL/GenBank/DDBJ databases">
        <authorList>
            <person name="Swart Estienne"/>
        </authorList>
    </citation>
    <scope>NUCLEOTIDE SEQUENCE [LARGE SCALE GENOMIC DNA]</scope>
    <source>
        <strain evidence="2 3">130c</strain>
    </source>
</reference>
<sequence>MDKQIISQLKKYSIKIYKDCFIIDSFIEGRKASRWSKESAQLQAISETVDFLWIQVRDYKAGPQVQEKTLMVNQIQGIEHLLDPDQFQKLFQSIRDILPDNFRMGNFMLESYTIPKNFIELENDMNRRDHVNYYKNQMSNWIVNKGAGTVIEIIPRTSKDTLLDYYHYKKHFPCRVSRNICKPFYFMKKIASNPEEYSNLQSSQNTPELVHKKGEGLEIQKVQPEQKFTIKISLTVWINSTIDNAFESYVFNEPRVSLQVEPLIQNCKGNLNGFLDFKGLLRYIQLHCYRLQQMTNLDEQANNMLKNMMDIVFISLTQIIPYLKKNPKFSQLLDFQFTLDESLKVYLYKIKDYMKLDCSDKKFFNEWKTVLMKDIFKKIEEKLKHMRLNKMVLPGIVKNGAKEGEDEENKNSMSLEKIDDSFGSFDDDKMLNEQFDTSPRKKERHNSIIQEPMLEPQEEKGINADILRFFSTTKKSLPTFYYYKQRNLPLMHFLFSSKRMLEIRKAKDQEERNNMTTSNNDSREYDANNDRETTQLQKLEEYLMKSEKFEEQKQRFLLIKELNKLFGKDLYKNAASELQDILMGKADDEFKKLDGRDVKKKAEVAFEDAFKSRQQHKVYNLDYFLDKSSYFNKSKEQVQALYKAIKDPQKFQVQLESMGLTENKFEYKAKPNPSNVNPATAIRRASLLNPLEQQMRKMLEQQRAKDKMNMLISDIDKGPELPEIRTSRGSSKGGLNKKGGLTKNKSMGRLLQNASFMRPDNLQDVAIDPRKFAEKINFQSFIDQVSRNESRDGFTSKTRATNERFIELIQRIDTVYDQFTQQSPKKKTPKRNEYGLKSPRYSKFGKTLPPLNTDPSILGTPGKHIQSPMLSPALKKQSSFLERINSQRGNYKSQSILEPASASNPFKIKTKIIEQPTISKWEDESGFIKEEDQKDESTIIDPFKISSKPPIEQSPKNKKHISFNNQVQVLDSDQDGEYSPRVRLQLTIDTKKVQETPLKLKRPILREMKEMIEDLKKAKLIQLIPFNVESKRLVQILQKVSMEVDSDGFINTYVQLVEECRRNYDFKRLNRRFQY</sequence>
<dbReference type="AlphaFoldDB" id="A0A078A309"/>
<dbReference type="EMBL" id="CCKQ01005337">
    <property type="protein sequence ID" value="CDW76547.1"/>
    <property type="molecule type" value="Genomic_DNA"/>
</dbReference>
<dbReference type="Proteomes" id="UP000039865">
    <property type="component" value="Unassembled WGS sequence"/>
</dbReference>
<feature type="region of interest" description="Disordered" evidence="1">
    <location>
        <begin position="719"/>
        <end position="743"/>
    </location>
</feature>
<protein>
    <submittedName>
        <fullName evidence="2">Uncharacterized protein</fullName>
    </submittedName>
</protein>
<organism evidence="2 3">
    <name type="scientific">Stylonychia lemnae</name>
    <name type="common">Ciliate</name>
    <dbReference type="NCBI Taxonomy" id="5949"/>
    <lineage>
        <taxon>Eukaryota</taxon>
        <taxon>Sar</taxon>
        <taxon>Alveolata</taxon>
        <taxon>Ciliophora</taxon>
        <taxon>Intramacronucleata</taxon>
        <taxon>Spirotrichea</taxon>
        <taxon>Stichotrichia</taxon>
        <taxon>Sporadotrichida</taxon>
        <taxon>Oxytrichidae</taxon>
        <taxon>Stylonychinae</taxon>
        <taxon>Stylonychia</taxon>
    </lineage>
</organism>
<feature type="compositionally biased region" description="Basic and acidic residues" evidence="1">
    <location>
        <begin position="521"/>
        <end position="531"/>
    </location>
</feature>
<name>A0A078A309_STYLE</name>
<feature type="compositionally biased region" description="Low complexity" evidence="1">
    <location>
        <begin position="729"/>
        <end position="743"/>
    </location>
</feature>
<dbReference type="InParanoid" id="A0A078A309"/>
<proteinExistence type="predicted"/>
<keyword evidence="3" id="KW-1185">Reference proteome</keyword>
<feature type="region of interest" description="Disordered" evidence="1">
    <location>
        <begin position="820"/>
        <end position="855"/>
    </location>
</feature>
<feature type="region of interest" description="Disordered" evidence="1">
    <location>
        <begin position="506"/>
        <end position="531"/>
    </location>
</feature>
<gene>
    <name evidence="2" type="primary">Contig569.g626</name>
    <name evidence="2" type="ORF">STYLEM_5506</name>
</gene>
<evidence type="ECO:0000313" key="2">
    <source>
        <dbReference type="EMBL" id="CDW76547.1"/>
    </source>
</evidence>
<evidence type="ECO:0000313" key="3">
    <source>
        <dbReference type="Proteomes" id="UP000039865"/>
    </source>
</evidence>
<accession>A0A078A309</accession>
<evidence type="ECO:0000256" key="1">
    <source>
        <dbReference type="SAM" id="MobiDB-lite"/>
    </source>
</evidence>